<protein>
    <submittedName>
        <fullName evidence="2">Uncharacterized protein</fullName>
    </submittedName>
</protein>
<evidence type="ECO:0000313" key="1">
    <source>
        <dbReference type="Proteomes" id="UP000887565"/>
    </source>
</evidence>
<dbReference type="AlphaFoldDB" id="A0A915ITC6"/>
<dbReference type="WBParaSite" id="nRc.2.0.1.t17115-RA">
    <property type="protein sequence ID" value="nRc.2.0.1.t17115-RA"/>
    <property type="gene ID" value="nRc.2.0.1.g17115"/>
</dbReference>
<keyword evidence="1" id="KW-1185">Reference proteome</keyword>
<accession>A0A915ITC6</accession>
<reference evidence="2" key="1">
    <citation type="submission" date="2022-11" db="UniProtKB">
        <authorList>
            <consortium name="WormBaseParasite"/>
        </authorList>
    </citation>
    <scope>IDENTIFICATION</scope>
</reference>
<name>A0A915ITC6_ROMCU</name>
<organism evidence="1 2">
    <name type="scientific">Romanomermis culicivorax</name>
    <name type="common">Nematode worm</name>
    <dbReference type="NCBI Taxonomy" id="13658"/>
    <lineage>
        <taxon>Eukaryota</taxon>
        <taxon>Metazoa</taxon>
        <taxon>Ecdysozoa</taxon>
        <taxon>Nematoda</taxon>
        <taxon>Enoplea</taxon>
        <taxon>Dorylaimia</taxon>
        <taxon>Mermithida</taxon>
        <taxon>Mermithoidea</taxon>
        <taxon>Mermithidae</taxon>
        <taxon>Romanomermis</taxon>
    </lineage>
</organism>
<sequence length="87" mass="9796">MLNSSHLDFGQNYSAFSCLITNKENINLSMPQKVNNSNLPKNHMISICNVEKLIWKIFDFYCKCINAEDRILWLVGGGGVAENSGEN</sequence>
<evidence type="ECO:0000313" key="2">
    <source>
        <dbReference type="WBParaSite" id="nRc.2.0.1.t17115-RA"/>
    </source>
</evidence>
<proteinExistence type="predicted"/>
<dbReference type="Proteomes" id="UP000887565">
    <property type="component" value="Unplaced"/>
</dbReference>